<dbReference type="AlphaFoldDB" id="A0AAU2GSF9"/>
<feature type="transmembrane region" description="Helical" evidence="2">
    <location>
        <begin position="56"/>
        <end position="75"/>
    </location>
</feature>
<keyword evidence="2" id="KW-0472">Membrane</keyword>
<reference evidence="3" key="1">
    <citation type="submission" date="2022-10" db="EMBL/GenBank/DDBJ databases">
        <title>The complete genomes of actinobacterial strains from the NBC collection.</title>
        <authorList>
            <person name="Joergensen T.S."/>
            <person name="Alvarez Arevalo M."/>
            <person name="Sterndorff E.B."/>
            <person name="Faurdal D."/>
            <person name="Vuksanovic O."/>
            <person name="Mourched A.-S."/>
            <person name="Charusanti P."/>
            <person name="Shaw S."/>
            <person name="Blin K."/>
            <person name="Weber T."/>
        </authorList>
    </citation>
    <scope>NUCLEOTIDE SEQUENCE</scope>
    <source>
        <strain evidence="3">NBC_00060</strain>
    </source>
</reference>
<keyword evidence="2" id="KW-1133">Transmembrane helix</keyword>
<evidence type="ECO:0000313" key="3">
    <source>
        <dbReference type="EMBL" id="WTU38130.1"/>
    </source>
</evidence>
<name>A0AAU2GSF9_9ACTN</name>
<accession>A0AAU2GSF9</accession>
<protein>
    <submittedName>
        <fullName evidence="3">Uncharacterized protein</fullName>
    </submittedName>
</protein>
<dbReference type="EMBL" id="CP108253">
    <property type="protein sequence ID" value="WTU45228.1"/>
    <property type="molecule type" value="Genomic_DNA"/>
</dbReference>
<keyword evidence="2" id="KW-0812">Transmembrane</keyword>
<gene>
    <name evidence="3" type="ORF">OHV25_00275</name>
    <name evidence="4" type="ORF">OHV25_39565</name>
</gene>
<dbReference type="EMBL" id="CP108253">
    <property type="protein sequence ID" value="WTU38130.1"/>
    <property type="molecule type" value="Genomic_DNA"/>
</dbReference>
<feature type="region of interest" description="Disordered" evidence="1">
    <location>
        <begin position="138"/>
        <end position="175"/>
    </location>
</feature>
<organism evidence="3">
    <name type="scientific">Streptomyces sp. NBC_00060</name>
    <dbReference type="NCBI Taxonomy" id="2975636"/>
    <lineage>
        <taxon>Bacteria</taxon>
        <taxon>Bacillati</taxon>
        <taxon>Actinomycetota</taxon>
        <taxon>Actinomycetes</taxon>
        <taxon>Kitasatosporales</taxon>
        <taxon>Streptomycetaceae</taxon>
        <taxon>Streptomyces</taxon>
    </lineage>
</organism>
<evidence type="ECO:0000256" key="1">
    <source>
        <dbReference type="SAM" id="MobiDB-lite"/>
    </source>
</evidence>
<sequence>MSATAGRVGRFYTTARRHPWVLGKVADWRIPLGPYTPAQITVAVGGGLLLVKTISWWSWMGPVPIAAWVLAVWTVRRPKMRGRAPLQAAVGWMLLGWQPRGGRIGGRAARDRVPRALLGGFSIEAGCAPVASAASLGAAPPSARAPRRSRSAQPPSSPHSPVRTASAGSPAPVRPVSAVQQLLALSESGGVR</sequence>
<proteinExistence type="predicted"/>
<evidence type="ECO:0000256" key="2">
    <source>
        <dbReference type="SAM" id="Phobius"/>
    </source>
</evidence>
<evidence type="ECO:0000313" key="4">
    <source>
        <dbReference type="EMBL" id="WTU45228.1"/>
    </source>
</evidence>